<feature type="coiled-coil region" evidence="1">
    <location>
        <begin position="296"/>
        <end position="323"/>
    </location>
</feature>
<keyword evidence="4" id="KW-1185">Reference proteome</keyword>
<dbReference type="OrthoDB" id="2392378at2759"/>
<protein>
    <submittedName>
        <fullName evidence="3">Uncharacterized protein</fullName>
    </submittedName>
</protein>
<feature type="compositionally biased region" description="Polar residues" evidence="2">
    <location>
        <begin position="61"/>
        <end position="89"/>
    </location>
</feature>
<evidence type="ECO:0000256" key="1">
    <source>
        <dbReference type="SAM" id="Coils"/>
    </source>
</evidence>
<gene>
    <name evidence="3" type="ORF">Glove_134g205</name>
</gene>
<evidence type="ECO:0000313" key="3">
    <source>
        <dbReference type="EMBL" id="RHZ80611.1"/>
    </source>
</evidence>
<evidence type="ECO:0000256" key="2">
    <source>
        <dbReference type="SAM" id="MobiDB-lite"/>
    </source>
</evidence>
<feature type="coiled-coil region" evidence="1">
    <location>
        <begin position="177"/>
        <end position="225"/>
    </location>
</feature>
<dbReference type="Proteomes" id="UP000266861">
    <property type="component" value="Unassembled WGS sequence"/>
</dbReference>
<proteinExistence type="predicted"/>
<feature type="compositionally biased region" description="Polar residues" evidence="2">
    <location>
        <begin position="14"/>
        <end position="25"/>
    </location>
</feature>
<dbReference type="AlphaFoldDB" id="A0A397IXC1"/>
<dbReference type="STRING" id="1348612.A0A397IXC1"/>
<organism evidence="3 4">
    <name type="scientific">Diversispora epigaea</name>
    <dbReference type="NCBI Taxonomy" id="1348612"/>
    <lineage>
        <taxon>Eukaryota</taxon>
        <taxon>Fungi</taxon>
        <taxon>Fungi incertae sedis</taxon>
        <taxon>Mucoromycota</taxon>
        <taxon>Glomeromycotina</taxon>
        <taxon>Glomeromycetes</taxon>
        <taxon>Diversisporales</taxon>
        <taxon>Diversisporaceae</taxon>
        <taxon>Diversispora</taxon>
    </lineage>
</organism>
<keyword evidence="1" id="KW-0175">Coiled coil</keyword>
<sequence length="346" mass="39099">MSLSVSRLPSRLPTFNTNHTTNNDAPNEALAGQRTLPILKLQSSSSMNTKLKPPSAGIKNLSPSSPASPTKNPVATTNNRNSAEQQTSPIHSPVLHTRLRQPLKLNNDATMRKNDDNFSQFGRNVRVAPFVPNSKNGKKASIAISNKSSGLSGSRSSLTKRNLFNRKKNLTLNSRPHNSSQTEVEELRSENFKLREELEKLRDEKTKILAENEQLQAEKRGLIQEKGVLTVDVCQMEHRLACEESRVIKLEECFVDLSKQCSLLNREHDQLDRDRVHFKDELETANTFIVDQSNTVTDQQSLIEELMNQLDEQEKICQNLQNVIDTFKNPNLSENEESQQESEESQ</sequence>
<reference evidence="3 4" key="1">
    <citation type="submission" date="2018-08" db="EMBL/GenBank/DDBJ databases">
        <title>Genome and evolution of the arbuscular mycorrhizal fungus Diversispora epigaea (formerly Glomus versiforme) and its bacterial endosymbionts.</title>
        <authorList>
            <person name="Sun X."/>
            <person name="Fei Z."/>
            <person name="Harrison M."/>
        </authorList>
    </citation>
    <scope>NUCLEOTIDE SEQUENCE [LARGE SCALE GENOMIC DNA]</scope>
    <source>
        <strain evidence="3 4">IT104</strain>
    </source>
</reference>
<evidence type="ECO:0000313" key="4">
    <source>
        <dbReference type="Proteomes" id="UP000266861"/>
    </source>
</evidence>
<accession>A0A397IXC1</accession>
<name>A0A397IXC1_9GLOM</name>
<dbReference type="EMBL" id="PQFF01000125">
    <property type="protein sequence ID" value="RHZ80611.1"/>
    <property type="molecule type" value="Genomic_DNA"/>
</dbReference>
<feature type="region of interest" description="Disordered" evidence="2">
    <location>
        <begin position="1"/>
        <end position="89"/>
    </location>
</feature>
<comment type="caution">
    <text evidence="3">The sequence shown here is derived from an EMBL/GenBank/DDBJ whole genome shotgun (WGS) entry which is preliminary data.</text>
</comment>
<feature type="compositionally biased region" description="Low complexity" evidence="2">
    <location>
        <begin position="1"/>
        <end position="13"/>
    </location>
</feature>